<comment type="caution">
    <text evidence="11">The sequence shown here is derived from an EMBL/GenBank/DDBJ whole genome shotgun (WGS) entry which is preliminary data.</text>
</comment>
<feature type="domain" description="G-protein coupled receptors family 1 profile" evidence="10">
    <location>
        <begin position="1"/>
        <end position="239"/>
    </location>
</feature>
<feature type="transmembrane region" description="Helical" evidence="9">
    <location>
        <begin position="207"/>
        <end position="230"/>
    </location>
</feature>
<feature type="transmembrane region" description="Helical" evidence="9">
    <location>
        <begin position="126"/>
        <end position="146"/>
    </location>
</feature>
<dbReference type="SUPFAM" id="SSF81321">
    <property type="entry name" value="Family A G protein-coupled receptor-like"/>
    <property type="match status" value="1"/>
</dbReference>
<accession>A0A815LD77</accession>
<keyword evidence="8" id="KW-0807">Transducer</keyword>
<dbReference type="PANTHER" id="PTHR24228">
    <property type="entry name" value="B2 BRADYKININ RECEPTOR/ANGIOTENSIN II RECEPTOR"/>
    <property type="match status" value="1"/>
</dbReference>
<evidence type="ECO:0000259" key="10">
    <source>
        <dbReference type="PROSITE" id="PS50262"/>
    </source>
</evidence>
<dbReference type="Gene3D" id="1.20.1070.10">
    <property type="entry name" value="Rhodopsin 7-helix transmembrane proteins"/>
    <property type="match status" value="1"/>
</dbReference>
<evidence type="ECO:0000256" key="1">
    <source>
        <dbReference type="ARBA" id="ARBA00004651"/>
    </source>
</evidence>
<keyword evidence="3 9" id="KW-0812">Transmembrane</keyword>
<dbReference type="GO" id="GO:0005886">
    <property type="term" value="C:plasma membrane"/>
    <property type="evidence" value="ECO:0007669"/>
    <property type="project" value="UniProtKB-SubCell"/>
</dbReference>
<evidence type="ECO:0000256" key="2">
    <source>
        <dbReference type="ARBA" id="ARBA00022475"/>
    </source>
</evidence>
<evidence type="ECO:0000256" key="6">
    <source>
        <dbReference type="ARBA" id="ARBA00023136"/>
    </source>
</evidence>
<name>A0A815LD77_ADIRI</name>
<evidence type="ECO:0000256" key="5">
    <source>
        <dbReference type="ARBA" id="ARBA00023040"/>
    </source>
</evidence>
<evidence type="ECO:0000256" key="9">
    <source>
        <dbReference type="SAM" id="Phobius"/>
    </source>
</evidence>
<organism evidence="11 12">
    <name type="scientific">Adineta ricciae</name>
    <name type="common">Rotifer</name>
    <dbReference type="NCBI Taxonomy" id="249248"/>
    <lineage>
        <taxon>Eukaryota</taxon>
        <taxon>Metazoa</taxon>
        <taxon>Spiralia</taxon>
        <taxon>Gnathifera</taxon>
        <taxon>Rotifera</taxon>
        <taxon>Eurotatoria</taxon>
        <taxon>Bdelloidea</taxon>
        <taxon>Adinetida</taxon>
        <taxon>Adinetidae</taxon>
        <taxon>Adineta</taxon>
    </lineage>
</organism>
<dbReference type="PANTHER" id="PTHR24228:SF59">
    <property type="entry name" value="NEUROPEPTIDE RECEPTOR 15"/>
    <property type="match status" value="1"/>
</dbReference>
<feature type="transmembrane region" description="Helical" evidence="9">
    <location>
        <begin position="79"/>
        <end position="99"/>
    </location>
</feature>
<protein>
    <recommendedName>
        <fullName evidence="10">G-protein coupled receptors family 1 profile domain-containing protein</fullName>
    </recommendedName>
</protein>
<dbReference type="CDD" id="cd00637">
    <property type="entry name" value="7tm_classA_rhodopsin-like"/>
    <property type="match status" value="1"/>
</dbReference>
<keyword evidence="2" id="KW-1003">Cell membrane</keyword>
<dbReference type="InterPro" id="IPR000276">
    <property type="entry name" value="GPCR_Rhodpsn"/>
</dbReference>
<keyword evidence="7" id="KW-0675">Receptor</keyword>
<sequence length="261" mass="30154">MLLVANSCLLNGVFASIRIGANSFTFSNDINGIEYQDSLCIFRAYIADGICSALIFSFLLQAAYRYVIAIHPHWLFWQIPRVQIVLICLTWLFGLLYPLEFLLRDEIIYNAANQICQLSIQPSFSIVYMVSCIYLIPISLIVLIYLELVRYVRKIRERVVSTNVLLRAQRELKMVRQIILVISALLVLGLPYTTFIVMSFVTELPKYHFRIALVFLDASLVFICVSLFYFNDPLKMSILKRIGRRRNMVTTIIVLRDGVMM</sequence>
<keyword evidence="5" id="KW-0297">G-protein coupled receptor</keyword>
<dbReference type="Pfam" id="PF00001">
    <property type="entry name" value="7tm_1"/>
    <property type="match status" value="1"/>
</dbReference>
<dbReference type="PROSITE" id="PS50262">
    <property type="entry name" value="G_PROTEIN_RECEP_F1_2"/>
    <property type="match status" value="1"/>
</dbReference>
<keyword evidence="6 9" id="KW-0472">Membrane</keyword>
<evidence type="ECO:0000256" key="7">
    <source>
        <dbReference type="ARBA" id="ARBA00023170"/>
    </source>
</evidence>
<evidence type="ECO:0000313" key="12">
    <source>
        <dbReference type="Proteomes" id="UP000663852"/>
    </source>
</evidence>
<evidence type="ECO:0000256" key="4">
    <source>
        <dbReference type="ARBA" id="ARBA00022989"/>
    </source>
</evidence>
<dbReference type="GO" id="GO:0004930">
    <property type="term" value="F:G protein-coupled receptor activity"/>
    <property type="evidence" value="ECO:0007669"/>
    <property type="project" value="UniProtKB-KW"/>
</dbReference>
<feature type="transmembrane region" description="Helical" evidence="9">
    <location>
        <begin position="44"/>
        <end position="67"/>
    </location>
</feature>
<feature type="transmembrane region" description="Helical" evidence="9">
    <location>
        <begin position="178"/>
        <end position="201"/>
    </location>
</feature>
<reference evidence="11" key="1">
    <citation type="submission" date="2021-02" db="EMBL/GenBank/DDBJ databases">
        <authorList>
            <person name="Nowell W R."/>
        </authorList>
    </citation>
    <scope>NUCLEOTIDE SEQUENCE</scope>
</reference>
<evidence type="ECO:0000256" key="3">
    <source>
        <dbReference type="ARBA" id="ARBA00022692"/>
    </source>
</evidence>
<evidence type="ECO:0000256" key="8">
    <source>
        <dbReference type="ARBA" id="ARBA00023224"/>
    </source>
</evidence>
<proteinExistence type="predicted"/>
<dbReference type="EMBL" id="CAJNOJ010000340">
    <property type="protein sequence ID" value="CAF1407704.1"/>
    <property type="molecule type" value="Genomic_DNA"/>
</dbReference>
<comment type="subcellular location">
    <subcellularLocation>
        <location evidence="1">Cell membrane</location>
        <topology evidence="1">Multi-pass membrane protein</topology>
    </subcellularLocation>
</comment>
<keyword evidence="4 9" id="KW-1133">Transmembrane helix</keyword>
<evidence type="ECO:0000313" key="11">
    <source>
        <dbReference type="EMBL" id="CAF1407704.1"/>
    </source>
</evidence>
<dbReference type="InterPro" id="IPR017452">
    <property type="entry name" value="GPCR_Rhodpsn_7TM"/>
</dbReference>
<dbReference type="AlphaFoldDB" id="A0A815LD77"/>
<dbReference type="Proteomes" id="UP000663852">
    <property type="component" value="Unassembled WGS sequence"/>
</dbReference>
<gene>
    <name evidence="11" type="ORF">EDS130_LOCUS36481</name>
</gene>